<feature type="binding site" evidence="8">
    <location>
        <begin position="75"/>
        <end position="76"/>
    </location>
    <ligand>
        <name>substrate</name>
    </ligand>
</feature>
<feature type="active site" evidence="9">
    <location>
        <position position="74"/>
    </location>
</feature>
<evidence type="ECO:0000256" key="5">
    <source>
        <dbReference type="ARBA" id="ARBA00023154"/>
    </source>
</evidence>
<gene>
    <name evidence="8" type="primary">dapF</name>
    <name evidence="10" type="ORF">ELS83_13865</name>
</gene>
<dbReference type="PANTHER" id="PTHR31689:SF0">
    <property type="entry name" value="DIAMINOPIMELATE EPIMERASE"/>
    <property type="match status" value="1"/>
</dbReference>
<dbReference type="Pfam" id="PF01678">
    <property type="entry name" value="DAP_epimerase"/>
    <property type="match status" value="2"/>
</dbReference>
<keyword evidence="6 8" id="KW-0413">Isomerase</keyword>
<dbReference type="HAMAP" id="MF_00197">
    <property type="entry name" value="DAP_epimerase"/>
    <property type="match status" value="1"/>
</dbReference>
<organism evidence="10 11">
    <name type="scientific">Marinifilum caeruleilacunae</name>
    <dbReference type="NCBI Taxonomy" id="2499076"/>
    <lineage>
        <taxon>Bacteria</taxon>
        <taxon>Pseudomonadati</taxon>
        <taxon>Bacteroidota</taxon>
        <taxon>Bacteroidia</taxon>
        <taxon>Marinilabiliales</taxon>
        <taxon>Marinifilaceae</taxon>
    </lineage>
</organism>
<feature type="site" description="Could be important to modulate the pK values of the two catalytic cysteine residues" evidence="8">
    <location>
        <position position="142"/>
    </location>
</feature>
<dbReference type="InterPro" id="IPR001653">
    <property type="entry name" value="DAP_epimerase_DapF"/>
</dbReference>
<keyword evidence="5 8" id="KW-0457">Lysine biosynthesis</keyword>
<evidence type="ECO:0000313" key="10">
    <source>
        <dbReference type="EMBL" id="NOU60906.1"/>
    </source>
</evidence>
<evidence type="ECO:0000313" key="11">
    <source>
        <dbReference type="Proteomes" id="UP000732105"/>
    </source>
</evidence>
<feature type="binding site" evidence="8">
    <location>
        <begin position="202"/>
        <end position="203"/>
    </location>
    <ligand>
        <name>substrate</name>
    </ligand>
</feature>
<evidence type="ECO:0000256" key="7">
    <source>
        <dbReference type="ARBA" id="ARBA00051712"/>
    </source>
</evidence>
<comment type="similarity">
    <text evidence="2 8">Belongs to the diaminopimelate epimerase family.</text>
</comment>
<name>A0ABX1WY37_9BACT</name>
<protein>
    <recommendedName>
        <fullName evidence="3 8">Diaminopimelate epimerase</fullName>
        <shortName evidence="8">DAP epimerase</shortName>
        <ecNumber evidence="3 8">5.1.1.7</ecNumber>
    </recommendedName>
    <alternativeName>
        <fullName evidence="8">PLP-independent amino acid racemase</fullName>
    </alternativeName>
</protein>
<evidence type="ECO:0000256" key="1">
    <source>
        <dbReference type="ARBA" id="ARBA00005196"/>
    </source>
</evidence>
<feature type="binding site" evidence="8">
    <location>
        <position position="65"/>
    </location>
    <ligand>
        <name>substrate</name>
    </ligand>
</feature>
<feature type="binding site" evidence="8">
    <location>
        <position position="13"/>
    </location>
    <ligand>
        <name>substrate</name>
    </ligand>
</feature>
<feature type="binding site" evidence="8">
    <location>
        <begin position="191"/>
        <end position="192"/>
    </location>
    <ligand>
        <name>substrate</name>
    </ligand>
</feature>
<proteinExistence type="inferred from homology"/>
<accession>A0ABX1WY37</accession>
<evidence type="ECO:0000256" key="2">
    <source>
        <dbReference type="ARBA" id="ARBA00010219"/>
    </source>
</evidence>
<comment type="function">
    <text evidence="8">Catalyzes the stereoinversion of LL-2,6-diaminopimelate (L,L-DAP) to meso-diaminopimelate (meso-DAP), a precursor of L-lysine and an essential component of the bacterial peptidoglycan.</text>
</comment>
<comment type="subcellular location">
    <subcellularLocation>
        <location evidence="8">Cytoplasm</location>
    </subcellularLocation>
</comment>
<dbReference type="NCBIfam" id="TIGR00652">
    <property type="entry name" value="DapF"/>
    <property type="match status" value="1"/>
</dbReference>
<keyword evidence="11" id="KW-1185">Reference proteome</keyword>
<comment type="catalytic activity">
    <reaction evidence="7 8">
        <text>(2S,6S)-2,6-diaminopimelate = meso-2,6-diaminopimelate</text>
        <dbReference type="Rhea" id="RHEA:15393"/>
        <dbReference type="ChEBI" id="CHEBI:57609"/>
        <dbReference type="ChEBI" id="CHEBI:57791"/>
        <dbReference type="EC" id="5.1.1.7"/>
    </reaction>
</comment>
<evidence type="ECO:0000256" key="8">
    <source>
        <dbReference type="HAMAP-Rule" id="MF_00197"/>
    </source>
</evidence>
<dbReference type="RefSeq" id="WP_171596178.1">
    <property type="nucleotide sequence ID" value="NZ_RZNH01000024.1"/>
</dbReference>
<evidence type="ECO:0000256" key="9">
    <source>
        <dbReference type="PROSITE-ProRule" id="PRU10125"/>
    </source>
</evidence>
<comment type="subunit">
    <text evidence="8">Homodimer.</text>
</comment>
<feature type="site" description="Could be important to modulate the pK values of the two catalytic cysteine residues" evidence="8">
    <location>
        <position position="191"/>
    </location>
</feature>
<comment type="caution">
    <text evidence="10">The sequence shown here is derived from an EMBL/GenBank/DDBJ whole genome shotgun (WGS) entry which is preliminary data.</text>
</comment>
<feature type="active site" description="Proton acceptor" evidence="8">
    <location>
        <position position="201"/>
    </location>
</feature>
<dbReference type="SUPFAM" id="SSF54506">
    <property type="entry name" value="Diaminopimelate epimerase-like"/>
    <property type="match status" value="2"/>
</dbReference>
<evidence type="ECO:0000256" key="4">
    <source>
        <dbReference type="ARBA" id="ARBA00022605"/>
    </source>
</evidence>
<dbReference type="InterPro" id="IPR018510">
    <property type="entry name" value="DAP_epimerase_AS"/>
</dbReference>
<dbReference type="EMBL" id="RZNH01000024">
    <property type="protein sequence ID" value="NOU60906.1"/>
    <property type="molecule type" value="Genomic_DNA"/>
</dbReference>
<comment type="pathway">
    <text evidence="1 8">Amino-acid biosynthesis; L-lysine biosynthesis via DAP pathway; DL-2,6-diaminopimelate from LL-2,6-diaminopimelate: step 1/1.</text>
</comment>
<evidence type="ECO:0000256" key="6">
    <source>
        <dbReference type="ARBA" id="ARBA00023235"/>
    </source>
</evidence>
<reference evidence="10 11" key="1">
    <citation type="submission" date="2018-12" db="EMBL/GenBank/DDBJ databases">
        <title>Marinifilum JC070 sp. nov., a marine bacterium isolated from Yongle Blue Hole in the South China Sea.</title>
        <authorList>
            <person name="Fu T."/>
        </authorList>
    </citation>
    <scope>NUCLEOTIDE SEQUENCE [LARGE SCALE GENOMIC DNA]</scope>
    <source>
        <strain evidence="10 11">JC070</strain>
    </source>
</reference>
<dbReference type="PROSITE" id="PS01326">
    <property type="entry name" value="DAP_EPIMERASE"/>
    <property type="match status" value="1"/>
</dbReference>
<dbReference type="PANTHER" id="PTHR31689">
    <property type="entry name" value="DIAMINOPIMELATE EPIMERASE, CHLOROPLASTIC"/>
    <property type="match status" value="1"/>
</dbReference>
<feature type="active site" description="Proton donor" evidence="8">
    <location>
        <position position="74"/>
    </location>
</feature>
<feature type="binding site" evidence="8">
    <location>
        <position position="174"/>
    </location>
    <ligand>
        <name>substrate</name>
    </ligand>
</feature>
<comment type="caution">
    <text evidence="8">Lacks conserved residue(s) required for the propagation of feature annotation.</text>
</comment>
<evidence type="ECO:0000256" key="3">
    <source>
        <dbReference type="ARBA" id="ARBA00013080"/>
    </source>
</evidence>
<dbReference type="EC" id="5.1.1.7" evidence="3 8"/>
<dbReference type="Proteomes" id="UP000732105">
    <property type="component" value="Unassembled WGS sequence"/>
</dbReference>
<dbReference type="Gene3D" id="3.10.310.10">
    <property type="entry name" value="Diaminopimelate Epimerase, Chain A, domain 1"/>
    <property type="match status" value="2"/>
</dbReference>
<sequence>MQIEFWKYQGTGNDFVLIDNRNNIISPDNKELVEKLCHRRFGIGADGLMLLENADGYDFRMRYFNSDGGEASMCGNGGRCIVAFAYHLGIIKDKTVFIAVDGEHEALVEDKGSYIQVSLKMIDVSGIEHEDQHYYMDTGSPHYVEFIESHENFDTYSKGKAIRYNDRFAKEGTNVNFVSFNDSGIQVSTYERGVENETYSCGTGVVASAISSGFEKGKEQFNIQTKGGLLEVRFEKIDAQNIKNVWLIGPATKVFSGTINV</sequence>
<keyword evidence="4 8" id="KW-0028">Amino-acid biosynthesis</keyword>
<dbReference type="GO" id="GO:0008837">
    <property type="term" value="F:diaminopimelate epimerase activity"/>
    <property type="evidence" value="ECO:0007669"/>
    <property type="project" value="UniProtKB-EC"/>
</dbReference>
<keyword evidence="8" id="KW-0963">Cytoplasm</keyword>